<dbReference type="Proteomes" id="UP001057402">
    <property type="component" value="Chromosome 2"/>
</dbReference>
<proteinExistence type="predicted"/>
<sequence length="306" mass="31133">MARFQALILIHAVFVVPCCWMSRTANAATFTITNGCGFPVWPGLLSGAGTPQLPTTGFLLQPGESSGVAVPSSWSGRIWGRTSCFQDPVTGKFSCRTGDCGSSTLECSGSGAAPPTSLAEFTLNGADGLDFYDVSLVDGYNLPLMIEPRTLQGTIEGGSGTCLATGCATDLNVGCPAELKVADDVACKSACGAFGDEQHCCSGAYGSPDTCSPTAFSQYFKNGCPKAYSYAYDDKSSTFTCGGSPDYVVTFCPSAPASVKAAALAQVPGNVTGGAGTSAAACGHAKALTGVITSWALGGLLMMCIL</sequence>
<name>A0ACB9S969_9MYRT</name>
<evidence type="ECO:0000313" key="2">
    <source>
        <dbReference type="Proteomes" id="UP001057402"/>
    </source>
</evidence>
<reference evidence="2" key="1">
    <citation type="journal article" date="2023" name="Front. Plant Sci.">
        <title>Chromosomal-level genome assembly of Melastoma candidum provides insights into trichome evolution.</title>
        <authorList>
            <person name="Zhong Y."/>
            <person name="Wu W."/>
            <person name="Sun C."/>
            <person name="Zou P."/>
            <person name="Liu Y."/>
            <person name="Dai S."/>
            <person name="Zhou R."/>
        </authorList>
    </citation>
    <scope>NUCLEOTIDE SEQUENCE [LARGE SCALE GENOMIC DNA]</scope>
</reference>
<accession>A0ACB9S969</accession>
<keyword evidence="2" id="KW-1185">Reference proteome</keyword>
<evidence type="ECO:0000313" key="1">
    <source>
        <dbReference type="EMBL" id="KAI4386586.1"/>
    </source>
</evidence>
<organism evidence="1 2">
    <name type="scientific">Melastoma candidum</name>
    <dbReference type="NCBI Taxonomy" id="119954"/>
    <lineage>
        <taxon>Eukaryota</taxon>
        <taxon>Viridiplantae</taxon>
        <taxon>Streptophyta</taxon>
        <taxon>Embryophyta</taxon>
        <taxon>Tracheophyta</taxon>
        <taxon>Spermatophyta</taxon>
        <taxon>Magnoliopsida</taxon>
        <taxon>eudicotyledons</taxon>
        <taxon>Gunneridae</taxon>
        <taxon>Pentapetalae</taxon>
        <taxon>rosids</taxon>
        <taxon>malvids</taxon>
        <taxon>Myrtales</taxon>
        <taxon>Melastomataceae</taxon>
        <taxon>Melastomatoideae</taxon>
        <taxon>Melastomateae</taxon>
        <taxon>Melastoma</taxon>
    </lineage>
</organism>
<comment type="caution">
    <text evidence="1">The sequence shown here is derived from an EMBL/GenBank/DDBJ whole genome shotgun (WGS) entry which is preliminary data.</text>
</comment>
<dbReference type="EMBL" id="CM042881">
    <property type="protein sequence ID" value="KAI4386586.1"/>
    <property type="molecule type" value="Genomic_DNA"/>
</dbReference>
<gene>
    <name evidence="1" type="ORF">MLD38_004507</name>
</gene>
<protein>
    <submittedName>
        <fullName evidence="1">Uncharacterized protein</fullName>
    </submittedName>
</protein>